<accession>A0A3P3QJR0</accession>
<dbReference type="Proteomes" id="UP000276260">
    <property type="component" value="Unassembled WGS sequence"/>
</dbReference>
<dbReference type="AlphaFoldDB" id="A0A3P3QJR0"/>
<keyword evidence="2" id="KW-1185">Reference proteome</keyword>
<protein>
    <submittedName>
        <fullName evidence="1">Uncharacterized protein</fullName>
    </submittedName>
</protein>
<gene>
    <name evidence="1" type="ORF">EIK76_10415</name>
</gene>
<proteinExistence type="predicted"/>
<dbReference type="OrthoDB" id="10010204at2"/>
<comment type="caution">
    <text evidence="1">The sequence shown here is derived from an EMBL/GenBank/DDBJ whole genome shotgun (WGS) entry which is preliminary data.</text>
</comment>
<reference evidence="1 2" key="1">
    <citation type="submission" date="2018-11" db="EMBL/GenBank/DDBJ databases">
        <title>Draft genome analysis of Rheinheimera mesophila isolated from an industrial waste site.</title>
        <authorList>
            <person name="Yu Q."/>
            <person name="Qi Y."/>
            <person name="Zhang H."/>
            <person name="Lu Y."/>
            <person name="Pu J."/>
        </authorList>
    </citation>
    <scope>NUCLEOTIDE SEQUENCE [LARGE SCALE GENOMIC DNA]</scope>
    <source>
        <strain evidence="1 2">IITR13</strain>
    </source>
</reference>
<dbReference type="EMBL" id="RRCF01000002">
    <property type="protein sequence ID" value="RRJ21285.1"/>
    <property type="molecule type" value="Genomic_DNA"/>
</dbReference>
<evidence type="ECO:0000313" key="1">
    <source>
        <dbReference type="EMBL" id="RRJ21285.1"/>
    </source>
</evidence>
<organism evidence="1 2">
    <name type="scientific">Rheinheimera mesophila</name>
    <dbReference type="NCBI Taxonomy" id="1547515"/>
    <lineage>
        <taxon>Bacteria</taxon>
        <taxon>Pseudomonadati</taxon>
        <taxon>Pseudomonadota</taxon>
        <taxon>Gammaproteobacteria</taxon>
        <taxon>Chromatiales</taxon>
        <taxon>Chromatiaceae</taxon>
        <taxon>Rheinheimera</taxon>
    </lineage>
</organism>
<evidence type="ECO:0000313" key="2">
    <source>
        <dbReference type="Proteomes" id="UP000276260"/>
    </source>
</evidence>
<dbReference type="RefSeq" id="WP_125060861.1">
    <property type="nucleotide sequence ID" value="NZ_RRCF01000002.1"/>
</dbReference>
<sequence length="75" mass="8180">MALTLPGQLKLLKNTPDVFYSPPSMALTLPGQLKLLKNTPDVFLFTAIHGAHPLKGQHFALLKIAPGNFFILSPK</sequence>
<name>A0A3P3QJR0_9GAMM</name>